<organism evidence="3 4">
    <name type="scientific">Lichenibacterium ramalinae</name>
    <dbReference type="NCBI Taxonomy" id="2316527"/>
    <lineage>
        <taxon>Bacteria</taxon>
        <taxon>Pseudomonadati</taxon>
        <taxon>Pseudomonadota</taxon>
        <taxon>Alphaproteobacteria</taxon>
        <taxon>Hyphomicrobiales</taxon>
        <taxon>Lichenihabitantaceae</taxon>
        <taxon>Lichenibacterium</taxon>
    </lineage>
</organism>
<reference evidence="3 4" key="2">
    <citation type="submission" date="2019-02" db="EMBL/GenBank/DDBJ databases">
        <title>'Lichenibacterium ramalinii' gen. nov. sp. nov., 'Lichenibacterium minor' gen. nov. sp. nov.</title>
        <authorList>
            <person name="Pankratov T."/>
        </authorList>
    </citation>
    <scope>NUCLEOTIDE SEQUENCE [LARGE SCALE GENOMIC DNA]</scope>
    <source>
        <strain evidence="3 4">RmlP001</strain>
    </source>
</reference>
<keyword evidence="4" id="KW-1185">Reference proteome</keyword>
<dbReference type="EMBL" id="QYBC01000021">
    <property type="protein sequence ID" value="RYB02242.1"/>
    <property type="molecule type" value="Genomic_DNA"/>
</dbReference>
<comment type="caution">
    <text evidence="3">The sequence shown here is derived from an EMBL/GenBank/DDBJ whole genome shotgun (WGS) entry which is preliminary data.</text>
</comment>
<feature type="region of interest" description="Disordered" evidence="1">
    <location>
        <begin position="35"/>
        <end position="123"/>
    </location>
</feature>
<name>A0A4Q2R763_9HYPH</name>
<proteinExistence type="predicted"/>
<feature type="region of interest" description="Disordered" evidence="1">
    <location>
        <begin position="129"/>
        <end position="148"/>
    </location>
</feature>
<evidence type="ECO:0000313" key="3">
    <source>
        <dbReference type="EMBL" id="RYB02242.1"/>
    </source>
</evidence>
<evidence type="ECO:0000313" key="4">
    <source>
        <dbReference type="Proteomes" id="UP000289411"/>
    </source>
</evidence>
<evidence type="ECO:0000256" key="1">
    <source>
        <dbReference type="SAM" id="MobiDB-lite"/>
    </source>
</evidence>
<reference evidence="3 4" key="1">
    <citation type="submission" date="2018-09" db="EMBL/GenBank/DDBJ databases">
        <authorList>
            <person name="Grouzdev D.S."/>
            <person name="Krutkina M.S."/>
        </authorList>
    </citation>
    <scope>NUCLEOTIDE SEQUENCE [LARGE SCALE GENOMIC DNA]</scope>
    <source>
        <strain evidence="3 4">RmlP001</strain>
    </source>
</reference>
<gene>
    <name evidence="3" type="ORF">D3272_21390</name>
</gene>
<feature type="chain" id="PRO_5020255532" evidence="2">
    <location>
        <begin position="21"/>
        <end position="148"/>
    </location>
</feature>
<keyword evidence="2" id="KW-0732">Signal</keyword>
<accession>A0A4Q2R763</accession>
<sequence length="148" mass="14872">MYRAAGHLQALAAVAVVAPAGPGAAGELFGVTATTASKGVRPAEPRNPPRTEAVSPGEVARARAREAGGDGDQHGPGPGPGPGSPRGSAPDPVADRPTATIDADRAADAAPEQFQPGEDLKARQDRLLDEALQESFPGSDPISPCQIA</sequence>
<feature type="compositionally biased region" description="Low complexity" evidence="1">
    <location>
        <begin position="85"/>
        <end position="101"/>
    </location>
</feature>
<feature type="signal peptide" evidence="2">
    <location>
        <begin position="1"/>
        <end position="20"/>
    </location>
</feature>
<dbReference type="RefSeq" id="WP_165361458.1">
    <property type="nucleotide sequence ID" value="NZ_QYBC01000021.1"/>
</dbReference>
<dbReference type="AlphaFoldDB" id="A0A4Q2R763"/>
<feature type="compositionally biased region" description="Basic and acidic residues" evidence="1">
    <location>
        <begin position="60"/>
        <end position="73"/>
    </location>
</feature>
<protein>
    <submittedName>
        <fullName evidence="3">Uncharacterized protein</fullName>
    </submittedName>
</protein>
<dbReference type="Proteomes" id="UP000289411">
    <property type="component" value="Unassembled WGS sequence"/>
</dbReference>
<evidence type="ECO:0000256" key="2">
    <source>
        <dbReference type="SAM" id="SignalP"/>
    </source>
</evidence>